<evidence type="ECO:0000313" key="1">
    <source>
        <dbReference type="EnsemblMetazoa" id="XP_050509288.1"/>
    </source>
</evidence>
<proteinExistence type="predicted"/>
<evidence type="ECO:0000313" key="2">
    <source>
        <dbReference type="Proteomes" id="UP001652700"/>
    </source>
</evidence>
<dbReference type="GeneID" id="126886403"/>
<dbReference type="RefSeq" id="XP_050509288.1">
    <property type="nucleotide sequence ID" value="XM_050653331.1"/>
</dbReference>
<evidence type="ECO:0008006" key="3">
    <source>
        <dbReference type="Google" id="ProtNLM"/>
    </source>
</evidence>
<dbReference type="EnsemblMetazoa" id="XM_050653331.1">
    <property type="protein sequence ID" value="XP_050509288.1"/>
    <property type="gene ID" value="LOC126886403"/>
</dbReference>
<accession>A0ABM5KGL1</accession>
<reference evidence="1" key="1">
    <citation type="submission" date="2025-05" db="UniProtKB">
        <authorList>
            <consortium name="EnsemblMetazoa"/>
        </authorList>
    </citation>
    <scope>IDENTIFICATION</scope>
</reference>
<name>A0ABM5KGL1_DIAVI</name>
<protein>
    <recommendedName>
        <fullName evidence="3">Transposase domain-containing protein</fullName>
    </recommendedName>
</protein>
<keyword evidence="2" id="KW-1185">Reference proteome</keyword>
<sequence length="688" mass="79017">MPRLRLRRSIYKRAKKETQLNIELINSSLPSTNTQHCPLNEFVSEQYDSNDGASTSGITSYQNIVPHDYDIMHVDFSNSDLESGSIDLDEISEEGASTDSKNNPVFNKVDQFHLESSLAKWACKYQIHHNALNDLLKLLKNDHPDLPSDSRTLLKTPREVAVVDISPGQYYHFGLSFTLNNLLHALGEKECSQLSCLELMINVDGLPIAKSSSKQLYPILCQLYKQPLVEVIGLYHGLEKPKDPNEFLTQFIDEVIYFTNNGYFHNGKHYNFKIIAFICDAPAKSFISFTKGHTGYSSCSKCYTEGTYFNTVCFPEFEGLNMRNDLEFRQKVDEQHHNGTSILELIPNFDMIKNVPLDYMHLICLGVMKKLLLLWLSGKLPNRLQSSKVTELSNLLVETAKYIPVEFVRKPRSLQEMKRFKATEFRQLLCYTGPVVLKNILPKNMYNNFLCLHIATTILSNSNLLQNYIEYARSLLKYFIETFIILYGKENVSHNVHNLIHICDDAARFGILQNFSSFPFENYLQKLKKLIRKGDKPLAQIVKRITEQNHIANNSHHIGYKQFGTPKFEHSTGPLVNNEQCTQYTQIIFKDFTLKTKEFDNCCSLKDNSIVNVENIIDINGNMYIIGREYKSVKSFFSSPCESSIIHCFNVSTLGSLKQWSIAEITHKNVKIICKDWHVVMPLLHCEQ</sequence>
<dbReference type="PANTHER" id="PTHR33053">
    <property type="entry name" value="PROTEIN, PUTATIVE-RELATED"/>
    <property type="match status" value="1"/>
</dbReference>
<organism evidence="1 2">
    <name type="scientific">Diabrotica virgifera virgifera</name>
    <name type="common">western corn rootworm</name>
    <dbReference type="NCBI Taxonomy" id="50390"/>
    <lineage>
        <taxon>Eukaryota</taxon>
        <taxon>Metazoa</taxon>
        <taxon>Ecdysozoa</taxon>
        <taxon>Arthropoda</taxon>
        <taxon>Hexapoda</taxon>
        <taxon>Insecta</taxon>
        <taxon>Pterygota</taxon>
        <taxon>Neoptera</taxon>
        <taxon>Endopterygota</taxon>
        <taxon>Coleoptera</taxon>
        <taxon>Polyphaga</taxon>
        <taxon>Cucujiformia</taxon>
        <taxon>Chrysomeloidea</taxon>
        <taxon>Chrysomelidae</taxon>
        <taxon>Galerucinae</taxon>
        <taxon>Diabroticina</taxon>
        <taxon>Diabroticites</taxon>
        <taxon>Diabrotica</taxon>
    </lineage>
</organism>
<dbReference type="Proteomes" id="UP001652700">
    <property type="component" value="Unplaced"/>
</dbReference>